<protein>
    <submittedName>
        <fullName evidence="2">Uncharacterized protein</fullName>
    </submittedName>
</protein>
<evidence type="ECO:0000313" key="2">
    <source>
        <dbReference type="EMBL" id="CAL8129360.1"/>
    </source>
</evidence>
<organism evidence="2 3">
    <name type="scientific">Orchesella dallaii</name>
    <dbReference type="NCBI Taxonomy" id="48710"/>
    <lineage>
        <taxon>Eukaryota</taxon>
        <taxon>Metazoa</taxon>
        <taxon>Ecdysozoa</taxon>
        <taxon>Arthropoda</taxon>
        <taxon>Hexapoda</taxon>
        <taxon>Collembola</taxon>
        <taxon>Entomobryomorpha</taxon>
        <taxon>Entomobryoidea</taxon>
        <taxon>Orchesellidae</taxon>
        <taxon>Orchesellinae</taxon>
        <taxon>Orchesella</taxon>
    </lineage>
</organism>
<reference evidence="2 3" key="1">
    <citation type="submission" date="2024-08" db="EMBL/GenBank/DDBJ databases">
        <authorList>
            <person name="Cucini C."/>
            <person name="Frati F."/>
        </authorList>
    </citation>
    <scope>NUCLEOTIDE SEQUENCE [LARGE SCALE GENOMIC DNA]</scope>
</reference>
<keyword evidence="1" id="KW-0812">Transmembrane</keyword>
<evidence type="ECO:0000256" key="1">
    <source>
        <dbReference type="SAM" id="Phobius"/>
    </source>
</evidence>
<name>A0ABP1RK24_9HEXA</name>
<accession>A0ABP1RK24</accession>
<proteinExistence type="predicted"/>
<keyword evidence="1" id="KW-0472">Membrane</keyword>
<sequence length="118" mass="12996">MPLICRVMAIALTFLYYGFCILNPLIYICLNEDMSLRMALGVNSTKSTCSRSLCMKTRLPQINEGNEEGNGQEENDFEMSDFSKFPTFGGSELTAKPGASKCVVVETVSESENLGTFV</sequence>
<feature type="transmembrane region" description="Helical" evidence="1">
    <location>
        <begin position="6"/>
        <end position="30"/>
    </location>
</feature>
<evidence type="ECO:0000313" key="3">
    <source>
        <dbReference type="Proteomes" id="UP001642540"/>
    </source>
</evidence>
<dbReference type="EMBL" id="CAXLJM020000076">
    <property type="protein sequence ID" value="CAL8129360.1"/>
    <property type="molecule type" value="Genomic_DNA"/>
</dbReference>
<dbReference type="Proteomes" id="UP001642540">
    <property type="component" value="Unassembled WGS sequence"/>
</dbReference>
<keyword evidence="1" id="KW-1133">Transmembrane helix</keyword>
<gene>
    <name evidence="2" type="ORF">ODALV1_LOCUS23116</name>
</gene>
<comment type="caution">
    <text evidence="2">The sequence shown here is derived from an EMBL/GenBank/DDBJ whole genome shotgun (WGS) entry which is preliminary data.</text>
</comment>
<keyword evidence="3" id="KW-1185">Reference proteome</keyword>